<name>A0A0A9GX22_ARUDO</name>
<evidence type="ECO:0000313" key="1">
    <source>
        <dbReference type="EMBL" id="JAE29560.1"/>
    </source>
</evidence>
<reference evidence="1" key="2">
    <citation type="journal article" date="2015" name="Data Brief">
        <title>Shoot transcriptome of the giant reed, Arundo donax.</title>
        <authorList>
            <person name="Barrero R.A."/>
            <person name="Guerrero F.D."/>
            <person name="Moolhuijzen P."/>
            <person name="Goolsby J.A."/>
            <person name="Tidwell J."/>
            <person name="Bellgard S.E."/>
            <person name="Bellgard M.I."/>
        </authorList>
    </citation>
    <scope>NUCLEOTIDE SEQUENCE</scope>
    <source>
        <tissue evidence="1">Shoot tissue taken approximately 20 cm above the soil surface</tissue>
    </source>
</reference>
<proteinExistence type="predicted"/>
<sequence>MKYLGNYKLIVLWVPMPLHCHQPLHCLQRRNQVVQEHLSRRICLHYLKYQTLSP</sequence>
<accession>A0A0A9GX22</accession>
<organism evidence="1">
    <name type="scientific">Arundo donax</name>
    <name type="common">Giant reed</name>
    <name type="synonym">Donax arundinaceus</name>
    <dbReference type="NCBI Taxonomy" id="35708"/>
    <lineage>
        <taxon>Eukaryota</taxon>
        <taxon>Viridiplantae</taxon>
        <taxon>Streptophyta</taxon>
        <taxon>Embryophyta</taxon>
        <taxon>Tracheophyta</taxon>
        <taxon>Spermatophyta</taxon>
        <taxon>Magnoliopsida</taxon>
        <taxon>Liliopsida</taxon>
        <taxon>Poales</taxon>
        <taxon>Poaceae</taxon>
        <taxon>PACMAD clade</taxon>
        <taxon>Arundinoideae</taxon>
        <taxon>Arundineae</taxon>
        <taxon>Arundo</taxon>
    </lineage>
</organism>
<dbReference type="EMBL" id="GBRH01168336">
    <property type="protein sequence ID" value="JAE29560.1"/>
    <property type="molecule type" value="Transcribed_RNA"/>
</dbReference>
<protein>
    <submittedName>
        <fullName evidence="1">Uncharacterized protein</fullName>
    </submittedName>
</protein>
<dbReference type="AlphaFoldDB" id="A0A0A9GX22"/>
<reference evidence="1" key="1">
    <citation type="submission" date="2014-09" db="EMBL/GenBank/DDBJ databases">
        <authorList>
            <person name="Magalhaes I.L.F."/>
            <person name="Oliveira U."/>
            <person name="Santos F.R."/>
            <person name="Vidigal T.H.D.A."/>
            <person name="Brescovit A.D."/>
            <person name="Santos A.J."/>
        </authorList>
    </citation>
    <scope>NUCLEOTIDE SEQUENCE</scope>
    <source>
        <tissue evidence="1">Shoot tissue taken approximately 20 cm above the soil surface</tissue>
    </source>
</reference>